<keyword evidence="3" id="KW-0813">Transport</keyword>
<dbReference type="RefSeq" id="WP_191593463.1">
    <property type="nucleotide sequence ID" value="NZ_JACYFC010000001.1"/>
</dbReference>
<evidence type="ECO:0000256" key="7">
    <source>
        <dbReference type="ARBA" id="ARBA00023136"/>
    </source>
</evidence>
<proteinExistence type="inferred from homology"/>
<evidence type="ECO:0000256" key="8">
    <source>
        <dbReference type="SAM" id="MobiDB-lite"/>
    </source>
</evidence>
<organism evidence="10 11">
    <name type="scientific">Marinomonas colpomeniae</name>
    <dbReference type="NCBI Taxonomy" id="2774408"/>
    <lineage>
        <taxon>Bacteria</taxon>
        <taxon>Pseudomonadati</taxon>
        <taxon>Pseudomonadota</taxon>
        <taxon>Gammaproteobacteria</taxon>
        <taxon>Oceanospirillales</taxon>
        <taxon>Oceanospirillaceae</taxon>
        <taxon>Marinomonas</taxon>
    </lineage>
</organism>
<name>A0ABR8NVM2_9GAMM</name>
<evidence type="ECO:0000256" key="4">
    <source>
        <dbReference type="ARBA" id="ARBA00022475"/>
    </source>
</evidence>
<evidence type="ECO:0000256" key="9">
    <source>
        <dbReference type="SAM" id="Phobius"/>
    </source>
</evidence>
<protein>
    <submittedName>
        <fullName evidence="10">Iron ABC transporter permease</fullName>
    </submittedName>
</protein>
<feature type="region of interest" description="Disordered" evidence="8">
    <location>
        <begin position="1"/>
        <end position="23"/>
    </location>
</feature>
<keyword evidence="6 9" id="KW-1133">Transmembrane helix</keyword>
<evidence type="ECO:0000313" key="11">
    <source>
        <dbReference type="Proteomes" id="UP000604161"/>
    </source>
</evidence>
<dbReference type="InterPro" id="IPR000522">
    <property type="entry name" value="ABC_transptr_permease_BtuC"/>
</dbReference>
<dbReference type="SUPFAM" id="SSF81345">
    <property type="entry name" value="ABC transporter involved in vitamin B12 uptake, BtuC"/>
    <property type="match status" value="1"/>
</dbReference>
<feature type="transmembrane region" description="Helical" evidence="9">
    <location>
        <begin position="338"/>
        <end position="359"/>
    </location>
</feature>
<dbReference type="Proteomes" id="UP000604161">
    <property type="component" value="Unassembled WGS sequence"/>
</dbReference>
<keyword evidence="5 9" id="KW-0812">Transmembrane</keyword>
<comment type="caution">
    <text evidence="10">The sequence shown here is derived from an EMBL/GenBank/DDBJ whole genome shotgun (WGS) entry which is preliminary data.</text>
</comment>
<keyword evidence="7 9" id="KW-0472">Membrane</keyword>
<feature type="transmembrane region" description="Helical" evidence="9">
    <location>
        <begin position="181"/>
        <end position="203"/>
    </location>
</feature>
<dbReference type="Gene3D" id="1.10.3470.10">
    <property type="entry name" value="ABC transporter involved in vitamin B12 uptake, BtuC"/>
    <property type="match status" value="1"/>
</dbReference>
<reference evidence="10 11" key="1">
    <citation type="submission" date="2020-09" db="EMBL/GenBank/DDBJ databases">
        <title>Marinomonas sp. nov., isolated from the cysticercosis algae of Qingdao, China.</title>
        <authorList>
            <person name="Sun X."/>
        </authorList>
    </citation>
    <scope>NUCLEOTIDE SEQUENCE [LARGE SCALE GENOMIC DNA]</scope>
    <source>
        <strain evidence="10 11">SM2066</strain>
    </source>
</reference>
<evidence type="ECO:0000256" key="2">
    <source>
        <dbReference type="ARBA" id="ARBA00007935"/>
    </source>
</evidence>
<comment type="similarity">
    <text evidence="2">Belongs to the binding-protein-dependent transport system permease family. FecCD subfamily.</text>
</comment>
<feature type="transmembrane region" description="Helical" evidence="9">
    <location>
        <begin position="150"/>
        <end position="169"/>
    </location>
</feature>
<gene>
    <name evidence="10" type="ORF">IF202_03480</name>
</gene>
<evidence type="ECO:0000313" key="10">
    <source>
        <dbReference type="EMBL" id="MBD5770100.1"/>
    </source>
</evidence>
<dbReference type="Pfam" id="PF01032">
    <property type="entry name" value="FecCD"/>
    <property type="match status" value="1"/>
</dbReference>
<dbReference type="InterPro" id="IPR037294">
    <property type="entry name" value="ABC_BtuC-like"/>
</dbReference>
<feature type="transmembrane region" description="Helical" evidence="9">
    <location>
        <begin position="273"/>
        <end position="296"/>
    </location>
</feature>
<feature type="transmembrane region" description="Helical" evidence="9">
    <location>
        <begin position="223"/>
        <end position="243"/>
    </location>
</feature>
<comment type="subcellular location">
    <subcellularLocation>
        <location evidence="1">Cell membrane</location>
        <topology evidence="1">Multi-pass membrane protein</topology>
    </subcellularLocation>
</comment>
<feature type="transmembrane region" description="Helical" evidence="9">
    <location>
        <begin position="36"/>
        <end position="57"/>
    </location>
</feature>
<evidence type="ECO:0000256" key="5">
    <source>
        <dbReference type="ARBA" id="ARBA00022692"/>
    </source>
</evidence>
<feature type="transmembrane region" description="Helical" evidence="9">
    <location>
        <begin position="121"/>
        <end position="144"/>
    </location>
</feature>
<keyword evidence="11" id="KW-1185">Reference proteome</keyword>
<dbReference type="CDD" id="cd06550">
    <property type="entry name" value="TM_ABC_iron-siderophores_like"/>
    <property type="match status" value="1"/>
</dbReference>
<dbReference type="PANTHER" id="PTHR30472:SF25">
    <property type="entry name" value="ABC TRANSPORTER PERMEASE PROTEIN MJ0876-RELATED"/>
    <property type="match status" value="1"/>
</dbReference>
<feature type="transmembrane region" description="Helical" evidence="9">
    <location>
        <begin position="89"/>
        <end position="109"/>
    </location>
</feature>
<sequence length="367" mass="39265">MTQLHGSSLDPDASALSNNSSVDTSKNFQARSYKKIRFLSLLAFCVLLSGVLDLSIGPGEFSFSTVMDVLLDKSSHGVQLEVIIWDYRLPVALTAILVGAMLGVAGALMQTLLNNPLAEPFTLGVSSAASFGAALAIVMGVGVLPNVGSILVTLNAFLFALVTCIVLLMMMRLKNVGTQSIVLFGIAIFFAFNAMLAMMEYGASETQLQRIVFWMMGSLARASWTQLGWGAACLFTILPFCMLRTWRLTALRLGEETALSMGVDIARLRIEMLVCISLLAATAVAFVGTIGFVGLVGPHIARLLVGEDQRYFVPLSALTGALMLSITSIVSKSLTPGIIYPIGIITALIGVPVFIAIIIRHSKERLP</sequence>
<dbReference type="PANTHER" id="PTHR30472">
    <property type="entry name" value="FERRIC ENTEROBACTIN TRANSPORT SYSTEM PERMEASE PROTEIN"/>
    <property type="match status" value="1"/>
</dbReference>
<dbReference type="EMBL" id="JACYFC010000001">
    <property type="protein sequence ID" value="MBD5770100.1"/>
    <property type="molecule type" value="Genomic_DNA"/>
</dbReference>
<evidence type="ECO:0000256" key="1">
    <source>
        <dbReference type="ARBA" id="ARBA00004651"/>
    </source>
</evidence>
<evidence type="ECO:0000256" key="6">
    <source>
        <dbReference type="ARBA" id="ARBA00022989"/>
    </source>
</evidence>
<accession>A0ABR8NVM2</accession>
<evidence type="ECO:0000256" key="3">
    <source>
        <dbReference type="ARBA" id="ARBA00022448"/>
    </source>
</evidence>
<feature type="transmembrane region" description="Helical" evidence="9">
    <location>
        <begin position="311"/>
        <end position="331"/>
    </location>
</feature>
<keyword evidence="4" id="KW-1003">Cell membrane</keyword>